<keyword evidence="3" id="KW-1185">Reference proteome</keyword>
<protein>
    <recommendedName>
        <fullName evidence="4">Major fimbrial subunit protein N-terminal domain-containing protein</fullName>
    </recommendedName>
</protein>
<dbReference type="Proteomes" id="UP000646484">
    <property type="component" value="Unassembled WGS sequence"/>
</dbReference>
<reference evidence="2 3" key="1">
    <citation type="submission" date="2020-08" db="EMBL/GenBank/DDBJ databases">
        <title>Genome public.</title>
        <authorList>
            <person name="Liu C."/>
            <person name="Sun Q."/>
        </authorList>
    </citation>
    <scope>NUCLEOTIDE SEQUENCE [LARGE SCALE GENOMIC DNA]</scope>
    <source>
        <strain evidence="2 3">NSJ-56</strain>
    </source>
</reference>
<evidence type="ECO:0008006" key="4">
    <source>
        <dbReference type="Google" id="ProtNLM"/>
    </source>
</evidence>
<evidence type="ECO:0000313" key="2">
    <source>
        <dbReference type="EMBL" id="MBC5621445.1"/>
    </source>
</evidence>
<sequence length="738" mass="79309">MNIKQFFRLAVVALALSATACSDEIASQEDNQDLILKDGETAVQMNIAGVNGKSIARAASNVTLPGEVKIDKLDIYCFVDLDAQNTSAAVTGVDNYTLERVYRYVAQGNTNDIVLTPDGDGYKASFGVVKNADRKRAFILVANDGETRTVVANTDITVGSDRSTSGGATAFSAVKAWNVLEADLAASAANLATPLVMQSTAPWSTYNTDGTLKTSNEYDAAKLAEGISVELTRRVARIDISNPVATGFTVTDVTLTGAKNATLFGNIAAAGANQTVAFAEKTVTNAEVINAALYALPMNANDADGEYPSVAIKGKLGTTELTLTAKFAGDPMTATTKGMQPNTRYVVNIINTEGNLTAYITIADWAYGETVDTDDIAARLNSGASFTAERGNGIGFIDDNNKTLYIGNLSCAEGTPFATITGTDNDKPIGIVLPDDCNWLKVVNTATTPMTYQLQATDKTADERTRPLTVNLSIITYDAANKKQVINEYLVYKEYTDMAHMNKSLLGSIWDMNITSESPVFHLPPFGIDLAIMRASDLIIPEGCTWLFNKKVEDLHGTSITDNIGKPERQVVVTQRWIPGGSGLATREVTIIQSGTVDKTILSPTHEIVLNNDLVNQGKIKFDETLSTIIIAGSGLTADDIIFNIRGIAASASGTPEPIKPIIVQFGENCDWWSKPLSGSLYLLESSWGHEYKIPFPVYSSGKSGPRETEFTVTTYNGKPIEKTYRLIQLGRNTSTVN</sequence>
<evidence type="ECO:0000256" key="1">
    <source>
        <dbReference type="SAM" id="SignalP"/>
    </source>
</evidence>
<feature type="chain" id="PRO_5046736017" description="Major fimbrial subunit protein N-terminal domain-containing protein" evidence="1">
    <location>
        <begin position="21"/>
        <end position="738"/>
    </location>
</feature>
<dbReference type="RefSeq" id="WP_186975981.1">
    <property type="nucleotide sequence ID" value="NZ_JACOOH010000004.1"/>
</dbReference>
<gene>
    <name evidence="2" type="ORF">H8S64_10085</name>
</gene>
<proteinExistence type="predicted"/>
<name>A0ABR7D1Q6_9BACT</name>
<evidence type="ECO:0000313" key="3">
    <source>
        <dbReference type="Proteomes" id="UP000646484"/>
    </source>
</evidence>
<dbReference type="PROSITE" id="PS51257">
    <property type="entry name" value="PROKAR_LIPOPROTEIN"/>
    <property type="match status" value="1"/>
</dbReference>
<feature type="signal peptide" evidence="1">
    <location>
        <begin position="1"/>
        <end position="20"/>
    </location>
</feature>
<comment type="caution">
    <text evidence="2">The sequence shown here is derived from an EMBL/GenBank/DDBJ whole genome shotgun (WGS) entry which is preliminary data.</text>
</comment>
<organism evidence="2 3">
    <name type="scientific">Butyricimonas hominis</name>
    <dbReference type="NCBI Taxonomy" id="2763032"/>
    <lineage>
        <taxon>Bacteria</taxon>
        <taxon>Pseudomonadati</taxon>
        <taxon>Bacteroidota</taxon>
        <taxon>Bacteroidia</taxon>
        <taxon>Bacteroidales</taxon>
        <taxon>Odoribacteraceae</taxon>
        <taxon>Butyricimonas</taxon>
    </lineage>
</organism>
<keyword evidence="1" id="KW-0732">Signal</keyword>
<dbReference type="EMBL" id="JACOOH010000004">
    <property type="protein sequence ID" value="MBC5621445.1"/>
    <property type="molecule type" value="Genomic_DNA"/>
</dbReference>
<accession>A0ABR7D1Q6</accession>